<dbReference type="Gene3D" id="3.30.2110.10">
    <property type="entry name" value="CbiD-like"/>
    <property type="match status" value="1"/>
</dbReference>
<dbReference type="HAMAP" id="MF_00787">
    <property type="entry name" value="CbiD"/>
    <property type="match status" value="1"/>
</dbReference>
<comment type="similarity">
    <text evidence="5">Belongs to the CbiD family.</text>
</comment>
<comment type="caution">
    <text evidence="6">The sequence shown here is derived from an EMBL/GenBank/DDBJ whole genome shotgun (WGS) entry which is preliminary data.</text>
</comment>
<keyword evidence="1 5" id="KW-0169">Cobalamin biosynthesis</keyword>
<keyword evidence="3 5" id="KW-0808">Transferase</keyword>
<dbReference type="NCBIfam" id="TIGR00312">
    <property type="entry name" value="cbiD"/>
    <property type="match status" value="1"/>
</dbReference>
<evidence type="ECO:0000256" key="1">
    <source>
        <dbReference type="ARBA" id="ARBA00022573"/>
    </source>
</evidence>
<evidence type="ECO:0000256" key="4">
    <source>
        <dbReference type="ARBA" id="ARBA00022691"/>
    </source>
</evidence>
<reference evidence="6" key="1">
    <citation type="journal article" date="2020" name="mSystems">
        <title>Genome- and Community-Level Interaction Insights into Carbon Utilization and Element Cycling Functions of Hydrothermarchaeota in Hydrothermal Sediment.</title>
        <authorList>
            <person name="Zhou Z."/>
            <person name="Liu Y."/>
            <person name="Xu W."/>
            <person name="Pan J."/>
            <person name="Luo Z.H."/>
            <person name="Li M."/>
        </authorList>
    </citation>
    <scope>NUCLEOTIDE SEQUENCE [LARGE SCALE GENOMIC DNA]</scope>
    <source>
        <strain evidence="6">SpSt-82</strain>
    </source>
</reference>
<dbReference type="SUPFAM" id="SSF111342">
    <property type="entry name" value="CbiD-like"/>
    <property type="match status" value="1"/>
</dbReference>
<dbReference type="GO" id="GO:0032259">
    <property type="term" value="P:methylation"/>
    <property type="evidence" value="ECO:0007669"/>
    <property type="project" value="UniProtKB-KW"/>
</dbReference>
<dbReference type="EC" id="2.1.1.195" evidence="5"/>
<evidence type="ECO:0000256" key="5">
    <source>
        <dbReference type="HAMAP-Rule" id="MF_00787"/>
    </source>
</evidence>
<keyword evidence="4 5" id="KW-0949">S-adenosyl-L-methionine</keyword>
<comment type="catalytic activity">
    <reaction evidence="5">
        <text>Co-precorrin-5B + S-adenosyl-L-methionine = Co-precorrin-6A + S-adenosyl-L-homocysteine</text>
        <dbReference type="Rhea" id="RHEA:26285"/>
        <dbReference type="ChEBI" id="CHEBI:57856"/>
        <dbReference type="ChEBI" id="CHEBI:59789"/>
        <dbReference type="ChEBI" id="CHEBI:60063"/>
        <dbReference type="ChEBI" id="CHEBI:60064"/>
        <dbReference type="EC" id="2.1.1.195"/>
    </reaction>
</comment>
<protein>
    <recommendedName>
        <fullName evidence="5">Cobalt-precorrin-5B C(1)-methyltransferase</fullName>
        <ecNumber evidence="5">2.1.1.195</ecNumber>
    </recommendedName>
    <alternativeName>
        <fullName evidence="5">Cobalt-precorrin-6A synthase</fullName>
    </alternativeName>
</protein>
<keyword evidence="2 5" id="KW-0489">Methyltransferase</keyword>
<dbReference type="GO" id="GO:0019251">
    <property type="term" value="P:anaerobic cobalamin biosynthetic process"/>
    <property type="evidence" value="ECO:0007669"/>
    <property type="project" value="UniProtKB-UniRule"/>
</dbReference>
<dbReference type="EMBL" id="DTIY01000018">
    <property type="protein sequence ID" value="HGY38686.1"/>
    <property type="molecule type" value="Genomic_DNA"/>
</dbReference>
<evidence type="ECO:0000256" key="2">
    <source>
        <dbReference type="ARBA" id="ARBA00022603"/>
    </source>
</evidence>
<dbReference type="PANTHER" id="PTHR35863">
    <property type="entry name" value="COBALT-PRECORRIN-5B C(1)-METHYLTRANSFERASE"/>
    <property type="match status" value="1"/>
</dbReference>
<name>A0A7V4TF92_9BACT</name>
<dbReference type="AlphaFoldDB" id="A0A7V4TF92"/>
<dbReference type="PIRSF" id="PIRSF026782">
    <property type="entry name" value="CbiD"/>
    <property type="match status" value="1"/>
</dbReference>
<organism evidence="6">
    <name type="scientific">Candidatus Caldatribacterium saccharofermentans</name>
    <dbReference type="NCBI Taxonomy" id="1454753"/>
    <lineage>
        <taxon>Bacteria</taxon>
        <taxon>Pseudomonadati</taxon>
        <taxon>Atribacterota</taxon>
        <taxon>Atribacteria</taxon>
        <taxon>Atribacterales</taxon>
        <taxon>Candidatus Caldatribacteriaceae</taxon>
        <taxon>Candidatus Caldatribacterium</taxon>
    </lineage>
</organism>
<dbReference type="InterPro" id="IPR036074">
    <property type="entry name" value="CbiD_sf"/>
</dbReference>
<gene>
    <name evidence="5 6" type="primary">cbiD</name>
    <name evidence="6" type="ORF">ENW11_02585</name>
</gene>
<comment type="function">
    <text evidence="5">Catalyzes the methylation of C-1 in cobalt-precorrin-5B to form cobalt-precorrin-6A.</text>
</comment>
<sequence length="361" mass="39157">MLYSGNSCGGETMPDPSVLIPTTGTCAAACAKAAALRFLGESPDTVEVTLPQGGKTRVAVATTRQDRTYWAETEKPCGEAYDVTSKALIRVRFTPLPGGDILITGGTGVGKVTRPGLPVPPGAWAINPSPRRQITENLREILPEGLGGWVEITVPGGEEIARKTCNPLLGIVGGLSILGTTGLVRPISCEAFRETIRLHLRQRALLGGGICLVFGNYGRAWARKLGFPEAATVEVGTFLGFALEVCKREGISRVVLLGQIGKMVKVAGGIFDLHHEVADARREILFAHLVRFGLPERFWKAVWEAKTAEEALEHLMAWERHREFFAYLAQEISQRVRTRLGGKTEVESILFSLRYGVLGRG</sequence>
<dbReference type="Pfam" id="PF01888">
    <property type="entry name" value="CbiD"/>
    <property type="match status" value="1"/>
</dbReference>
<evidence type="ECO:0000313" key="6">
    <source>
        <dbReference type="EMBL" id="HGY38686.1"/>
    </source>
</evidence>
<dbReference type="UniPathway" id="UPA00148">
    <property type="reaction ID" value="UER00227"/>
</dbReference>
<comment type="pathway">
    <text evidence="5">Cofactor biosynthesis; adenosylcobalamin biosynthesis; cob(II)yrinate a,c-diamide from sirohydrochlorin (anaerobic route): step 6/10.</text>
</comment>
<proteinExistence type="inferred from homology"/>
<dbReference type="InterPro" id="IPR002748">
    <property type="entry name" value="CbiD"/>
</dbReference>
<evidence type="ECO:0000256" key="3">
    <source>
        <dbReference type="ARBA" id="ARBA00022679"/>
    </source>
</evidence>
<dbReference type="PANTHER" id="PTHR35863:SF1">
    <property type="entry name" value="COBALT-PRECORRIN-5B C(1)-METHYLTRANSFERASE"/>
    <property type="match status" value="1"/>
</dbReference>
<accession>A0A7V4TF92</accession>
<dbReference type="GO" id="GO:0008168">
    <property type="term" value="F:methyltransferase activity"/>
    <property type="evidence" value="ECO:0007669"/>
    <property type="project" value="UniProtKB-UniRule"/>
</dbReference>